<reference evidence="1" key="2">
    <citation type="journal article" date="2021" name="Microbiome">
        <title>Successional dynamics and alternative stable states in a saline activated sludge microbial community over 9 years.</title>
        <authorList>
            <person name="Wang Y."/>
            <person name="Ye J."/>
            <person name="Ju F."/>
            <person name="Liu L."/>
            <person name="Boyd J.A."/>
            <person name="Deng Y."/>
            <person name="Parks D.H."/>
            <person name="Jiang X."/>
            <person name="Yin X."/>
            <person name="Woodcroft B.J."/>
            <person name="Tyson G.W."/>
            <person name="Hugenholtz P."/>
            <person name="Polz M.F."/>
            <person name="Zhang T."/>
        </authorList>
    </citation>
    <scope>NUCLEOTIDE SEQUENCE</scope>
    <source>
        <strain evidence="1">HKST-UBA11</strain>
    </source>
</reference>
<dbReference type="EMBL" id="JAGQLH010000029">
    <property type="protein sequence ID" value="MCA9385585.1"/>
    <property type="molecule type" value="Genomic_DNA"/>
</dbReference>
<evidence type="ECO:0008006" key="3">
    <source>
        <dbReference type="Google" id="ProtNLM"/>
    </source>
</evidence>
<gene>
    <name evidence="1" type="ORF">KC717_02970</name>
</gene>
<organism evidence="1 2">
    <name type="scientific">Candidatus Dojkabacteria bacterium</name>
    <dbReference type="NCBI Taxonomy" id="2099670"/>
    <lineage>
        <taxon>Bacteria</taxon>
        <taxon>Candidatus Dojkabacteria</taxon>
    </lineage>
</organism>
<comment type="caution">
    <text evidence="1">The sequence shown here is derived from an EMBL/GenBank/DDBJ whole genome shotgun (WGS) entry which is preliminary data.</text>
</comment>
<protein>
    <recommendedName>
        <fullName evidence="3">Transglycosylase SLT domain-containing protein</fullName>
    </recommendedName>
</protein>
<accession>A0A955RKB0</accession>
<sequence>MLEVLAILFANTALVTGMHVDQPAVLGVQVEVVEEVVYDDPYCKTPHIHPDKVAEIIRETQTMDLNFVALAEAESGLYNLSYAPPYRGIFQIHEGFHKLDDYCNPVEQVEWLERKINEGANPKNLFPSLYYLLYNEGGA</sequence>
<dbReference type="AlphaFoldDB" id="A0A955RKB0"/>
<dbReference type="Proteomes" id="UP000754563">
    <property type="component" value="Unassembled WGS sequence"/>
</dbReference>
<evidence type="ECO:0000313" key="1">
    <source>
        <dbReference type="EMBL" id="MCA9385585.1"/>
    </source>
</evidence>
<proteinExistence type="predicted"/>
<evidence type="ECO:0000313" key="2">
    <source>
        <dbReference type="Proteomes" id="UP000754563"/>
    </source>
</evidence>
<reference evidence="1" key="1">
    <citation type="submission" date="2020-04" db="EMBL/GenBank/DDBJ databases">
        <authorList>
            <person name="Zhang T."/>
        </authorList>
    </citation>
    <scope>NUCLEOTIDE SEQUENCE</scope>
    <source>
        <strain evidence="1">HKST-UBA11</strain>
    </source>
</reference>
<name>A0A955RKB0_9BACT</name>